<dbReference type="InterPro" id="IPR013216">
    <property type="entry name" value="Methyltransf_11"/>
</dbReference>
<evidence type="ECO:0008006" key="4">
    <source>
        <dbReference type="Google" id="ProtNLM"/>
    </source>
</evidence>
<dbReference type="GO" id="GO:0005794">
    <property type="term" value="C:Golgi apparatus"/>
    <property type="evidence" value="ECO:0007669"/>
    <property type="project" value="TreeGrafter"/>
</dbReference>
<dbReference type="Pfam" id="PF08241">
    <property type="entry name" value="Methyltransf_11"/>
    <property type="match status" value="1"/>
</dbReference>
<dbReference type="PANTHER" id="PTHR34009:SF2">
    <property type="entry name" value="PROTEIN STAR"/>
    <property type="match status" value="1"/>
</dbReference>
<evidence type="ECO:0000259" key="2">
    <source>
        <dbReference type="Pfam" id="PF08241"/>
    </source>
</evidence>
<dbReference type="InterPro" id="IPR006342">
    <property type="entry name" value="FkbM_mtfrase"/>
</dbReference>
<dbReference type="GO" id="GO:0005789">
    <property type="term" value="C:endoplasmic reticulum membrane"/>
    <property type="evidence" value="ECO:0007669"/>
    <property type="project" value="TreeGrafter"/>
</dbReference>
<dbReference type="AlphaFoldDB" id="A0A0F9NP39"/>
<dbReference type="GO" id="GO:0005886">
    <property type="term" value="C:plasma membrane"/>
    <property type="evidence" value="ECO:0007669"/>
    <property type="project" value="TreeGrafter"/>
</dbReference>
<dbReference type="GO" id="GO:0031902">
    <property type="term" value="C:late endosome membrane"/>
    <property type="evidence" value="ECO:0007669"/>
    <property type="project" value="TreeGrafter"/>
</dbReference>
<protein>
    <recommendedName>
        <fullName evidence="4">Methyltransferase type 11 domain-containing protein</fullName>
    </recommendedName>
</protein>
<evidence type="ECO:0000313" key="3">
    <source>
        <dbReference type="EMBL" id="KKN19669.1"/>
    </source>
</evidence>
<dbReference type="GO" id="GO:0016197">
    <property type="term" value="P:endosomal transport"/>
    <property type="evidence" value="ECO:0007669"/>
    <property type="project" value="TreeGrafter"/>
</dbReference>
<dbReference type="PANTHER" id="PTHR34009">
    <property type="entry name" value="PROTEIN STAR"/>
    <property type="match status" value="1"/>
</dbReference>
<name>A0A0F9NP39_9ZZZZ</name>
<proteinExistence type="predicted"/>
<dbReference type="Gene3D" id="3.40.50.150">
    <property type="entry name" value="Vaccinia Virus protein VP39"/>
    <property type="match status" value="2"/>
</dbReference>
<dbReference type="InterPro" id="IPR053202">
    <property type="entry name" value="EGF_Rcpt_Signaling_Reg"/>
</dbReference>
<gene>
    <name evidence="3" type="ORF">LCGC14_0943370</name>
</gene>
<dbReference type="GO" id="GO:0006888">
    <property type="term" value="P:endoplasmic reticulum to Golgi vesicle-mediated transport"/>
    <property type="evidence" value="ECO:0007669"/>
    <property type="project" value="TreeGrafter"/>
</dbReference>
<evidence type="ECO:0000259" key="1">
    <source>
        <dbReference type="Pfam" id="PF05050"/>
    </source>
</evidence>
<dbReference type="Pfam" id="PF05050">
    <property type="entry name" value="Methyltransf_21"/>
    <property type="match status" value="1"/>
</dbReference>
<dbReference type="SUPFAM" id="SSF53335">
    <property type="entry name" value="S-adenosyl-L-methionine-dependent methyltransferases"/>
    <property type="match status" value="2"/>
</dbReference>
<accession>A0A0F9NP39</accession>
<sequence>MKSYSQYNEDNLILKYLPKNPKKQYVDIGAGHPTLFSNTYSFYKQGWRGLLIEPNSKYSDLITCQRPKDSFLEVAITDYTGKLDMYKTVASNSYIVNYYKERHSDEKFTTKCMTMNDLLNNYPGYREPDFASIDIESSEEKLLSQCDFEIFKPHVLLIEYWCRGVNKLGETVSRMDYRPIWEHYLIPYYEFKEKTQGNSIYVRRDNLKLHIACGDVHLNGYVNIDTQGLIASNLGDYNPNKTTLEDYFKYPFGSPRREVIIDKRMDILQPWDFKDDSADEVVMISAIEHFTKTQGKFIVSEIKRVLKSGSRLVIDFPDLKKDIDLYYDKNPEFLMELVYCNQKDEYSVHHWGYTKQTIIKLLGEGWETIEFKSIVKHNYPMVGIIATKK</sequence>
<comment type="caution">
    <text evidence="3">The sequence shown here is derived from an EMBL/GenBank/DDBJ whole genome shotgun (WGS) entry which is preliminary data.</text>
</comment>
<organism evidence="3">
    <name type="scientific">marine sediment metagenome</name>
    <dbReference type="NCBI Taxonomy" id="412755"/>
    <lineage>
        <taxon>unclassified sequences</taxon>
        <taxon>metagenomes</taxon>
        <taxon>ecological metagenomes</taxon>
    </lineage>
</organism>
<feature type="domain" description="Methyltransferase FkbM" evidence="1">
    <location>
        <begin position="27"/>
        <end position="160"/>
    </location>
</feature>
<dbReference type="CDD" id="cd02440">
    <property type="entry name" value="AdoMet_MTases"/>
    <property type="match status" value="1"/>
</dbReference>
<dbReference type="EMBL" id="LAZR01003312">
    <property type="protein sequence ID" value="KKN19669.1"/>
    <property type="molecule type" value="Genomic_DNA"/>
</dbReference>
<dbReference type="GO" id="GO:0008757">
    <property type="term" value="F:S-adenosylmethionine-dependent methyltransferase activity"/>
    <property type="evidence" value="ECO:0007669"/>
    <property type="project" value="InterPro"/>
</dbReference>
<dbReference type="InterPro" id="IPR029063">
    <property type="entry name" value="SAM-dependent_MTases_sf"/>
</dbReference>
<feature type="domain" description="Methyltransferase type 11" evidence="2">
    <location>
        <begin position="265"/>
        <end position="314"/>
    </location>
</feature>
<reference evidence="3" key="1">
    <citation type="journal article" date="2015" name="Nature">
        <title>Complex archaea that bridge the gap between prokaryotes and eukaryotes.</title>
        <authorList>
            <person name="Spang A."/>
            <person name="Saw J.H."/>
            <person name="Jorgensen S.L."/>
            <person name="Zaremba-Niedzwiedzka K."/>
            <person name="Martijn J."/>
            <person name="Lind A.E."/>
            <person name="van Eijk R."/>
            <person name="Schleper C."/>
            <person name="Guy L."/>
            <person name="Ettema T.J."/>
        </authorList>
    </citation>
    <scope>NUCLEOTIDE SEQUENCE</scope>
</reference>